<dbReference type="EMBL" id="JAPMOU010000029">
    <property type="protein sequence ID" value="MDE1464131.1"/>
    <property type="molecule type" value="Genomic_DNA"/>
</dbReference>
<evidence type="ECO:0000313" key="2">
    <source>
        <dbReference type="EMBL" id="MDE1464131.1"/>
    </source>
</evidence>
<dbReference type="Gene3D" id="3.30.70.1720">
    <property type="match status" value="1"/>
</dbReference>
<dbReference type="InterPro" id="IPR037017">
    <property type="entry name" value="Anthrax_toxin_edema_cen_sf"/>
</dbReference>
<evidence type="ECO:0000313" key="3">
    <source>
        <dbReference type="Proteomes" id="UP001528823"/>
    </source>
</evidence>
<dbReference type="Gene3D" id="3.90.1760.10">
    <property type="entry name" value="Anthrax toxin, edema factor, central domain"/>
    <property type="match status" value="1"/>
</dbReference>
<protein>
    <submittedName>
        <fullName evidence="2">Anthrax toxin-like adenylyl cyclase domain-containing protein</fullName>
    </submittedName>
</protein>
<feature type="domain" description="Anthrax toxin edema factor central" evidence="1">
    <location>
        <begin position="95"/>
        <end position="234"/>
    </location>
</feature>
<accession>A0ABT5UDP8</accession>
<comment type="caution">
    <text evidence="2">The sequence shown here is derived from an EMBL/GenBank/DDBJ whole genome shotgun (WGS) entry which is preliminary data.</text>
</comment>
<dbReference type="InterPro" id="IPR005165">
    <property type="entry name" value="Anthrax_toxin_edema_cen"/>
</dbReference>
<evidence type="ECO:0000259" key="1">
    <source>
        <dbReference type="Pfam" id="PF03497"/>
    </source>
</evidence>
<dbReference type="Proteomes" id="UP001528823">
    <property type="component" value="Unassembled WGS sequence"/>
</dbReference>
<keyword evidence="3" id="KW-1185">Reference proteome</keyword>
<name>A0ABT5UDP8_9GAMM</name>
<gene>
    <name evidence="2" type="ORF">ORQ98_19425</name>
</gene>
<proteinExistence type="predicted"/>
<dbReference type="SUPFAM" id="SSF81298">
    <property type="entry name" value="Adenylylcyclase toxin (the edema factor)"/>
    <property type="match status" value="1"/>
</dbReference>
<dbReference type="RefSeq" id="WP_274690462.1">
    <property type="nucleotide sequence ID" value="NZ_JAPMOU010000029.1"/>
</dbReference>
<dbReference type="InterPro" id="IPR035099">
    <property type="entry name" value="Anthrax_toxin_C-terminal"/>
</dbReference>
<dbReference type="Pfam" id="PF03497">
    <property type="entry name" value="Anthrax_toxA"/>
    <property type="match status" value="1"/>
</dbReference>
<organism evidence="2 3">
    <name type="scientific">Spartinivicinus poritis</name>
    <dbReference type="NCBI Taxonomy" id="2994640"/>
    <lineage>
        <taxon>Bacteria</taxon>
        <taxon>Pseudomonadati</taxon>
        <taxon>Pseudomonadota</taxon>
        <taxon>Gammaproteobacteria</taxon>
        <taxon>Oceanospirillales</taxon>
        <taxon>Zooshikellaceae</taxon>
        <taxon>Spartinivicinus</taxon>
    </lineage>
</organism>
<sequence length="436" mass="48915">MFNTILIIIFMTQITHKLSDTSSKIVSTEQIQQAAIGNIYKGYELTLEQNNSAKQFFVDKTNNINAHELKSQDTSNRKLSLPVLFQNKTKLLFSQAIQDVVNTVNTVLAIRAPNIHSIGLLLEGYASKNFLNKAKSSNGGPTAGFVVDNPKLSKVRCHGEKALKKQQSLINDAINEGAKRIQLELSNERVEYLVEEKLIEIISHNGSTPIIKGFYGENDHEYFQLQKTEDNTWALFHLPDFKSLENPGKSTPVRGLTNPPVPGVTEPVGAKAAVTADYDLFGIWPTINQSNNKRPLNTVPRPLRGQVASNYVKHLEQQGTTIKKDSTIEADPIVKEDQYMGNIHTYGKHIIKQLNQAIQLAGYQGGHLFHHNDESGNPFSPGQDYPIVIFIPKHQQPYLVSNDEELQAAYKLLETRGFYVEKNPAFMFKHSDTLHE</sequence>
<reference evidence="2 3" key="1">
    <citation type="submission" date="2022-11" db="EMBL/GenBank/DDBJ databases">
        <title>Spartinivicinus poritis sp. nov., isolated from scleractinian coral Porites lutea.</title>
        <authorList>
            <person name="Zhang G."/>
            <person name="Cai L."/>
            <person name="Wei Q."/>
        </authorList>
    </citation>
    <scope>NUCLEOTIDE SEQUENCE [LARGE SCALE GENOMIC DNA]</scope>
    <source>
        <strain evidence="2 3">A2-2</strain>
    </source>
</reference>